<dbReference type="RefSeq" id="WP_345271100.1">
    <property type="nucleotide sequence ID" value="NZ_BAABHB010000018.1"/>
</dbReference>
<proteinExistence type="predicted"/>
<keyword evidence="2" id="KW-1185">Reference proteome</keyword>
<evidence type="ECO:0008006" key="3">
    <source>
        <dbReference type="Google" id="ProtNLM"/>
    </source>
</evidence>
<evidence type="ECO:0000313" key="2">
    <source>
        <dbReference type="Proteomes" id="UP001500936"/>
    </source>
</evidence>
<evidence type="ECO:0000313" key="1">
    <source>
        <dbReference type="EMBL" id="GAA4419125.1"/>
    </source>
</evidence>
<dbReference type="EMBL" id="BAABHB010000018">
    <property type="protein sequence ID" value="GAA4419125.1"/>
    <property type="molecule type" value="Genomic_DNA"/>
</dbReference>
<reference evidence="2" key="1">
    <citation type="journal article" date="2019" name="Int. J. Syst. Evol. Microbiol.">
        <title>The Global Catalogue of Microorganisms (GCM) 10K type strain sequencing project: providing services to taxonomists for standard genome sequencing and annotation.</title>
        <authorList>
            <consortium name="The Broad Institute Genomics Platform"/>
            <consortium name="The Broad Institute Genome Sequencing Center for Infectious Disease"/>
            <person name="Wu L."/>
            <person name="Ma J."/>
        </authorList>
    </citation>
    <scope>NUCLEOTIDE SEQUENCE [LARGE SCALE GENOMIC DNA]</scope>
    <source>
        <strain evidence="2">JCM 17925</strain>
    </source>
</reference>
<name>A0ABP8L042_9BACT</name>
<protein>
    <recommendedName>
        <fullName evidence="3">ISKra4 family transposase</fullName>
    </recommendedName>
</protein>
<organism evidence="1 2">
    <name type="scientific">Nibrella viscosa</name>
    <dbReference type="NCBI Taxonomy" id="1084524"/>
    <lineage>
        <taxon>Bacteria</taxon>
        <taxon>Pseudomonadati</taxon>
        <taxon>Bacteroidota</taxon>
        <taxon>Cytophagia</taxon>
        <taxon>Cytophagales</taxon>
        <taxon>Spirosomataceae</taxon>
        <taxon>Nibrella</taxon>
    </lineage>
</organism>
<accession>A0ABP8L042</accession>
<sequence length="463" mass="53175">MNFKLQLVACLSDEQEPVTEAIFTLHRNELTLENLGLTLAESKEILSTVQQKLINTQIAHYAQNNTPVGLRRKGSYPMRLKTLFGDVMVDSPRFYHPSEVTRAKTFSPLKDILSQHVTPERLYLETKWASLIPYQKTADLLKEVLPVDQKINATTIQHHLHAVVEVQEKQLAPEATFFNSCCQLEREALPLPERPLVVGIDGGYVRHWHKKAGFEIITGRSIPDGKAGKCFGFVQDYDTKPRRRVFEVLRSQGLQANQLVEFLTDGAPTLRSLTAYLNPESTHILDWFHLTMRVTVLQQYALGLTKVDEVRGKEVTETLTSIKWHLWHGNTERALEKIDNLDIPLVNHRADKLIGHKYDKLKVFTHYLNDFSKYVRQNSSSIVDYSERHRYGERVSTGFVESTVNQVIAKRFVKHQQMQWSKKGAHLLLQARTKVLNEEWDECFRTRFPGFRPPAIVAVPMAA</sequence>
<dbReference type="Proteomes" id="UP001500936">
    <property type="component" value="Unassembled WGS sequence"/>
</dbReference>
<comment type="caution">
    <text evidence="1">The sequence shown here is derived from an EMBL/GenBank/DDBJ whole genome shotgun (WGS) entry which is preliminary data.</text>
</comment>
<dbReference type="NCBIfam" id="NF033572">
    <property type="entry name" value="transpos_ISKra4"/>
    <property type="match status" value="1"/>
</dbReference>
<gene>
    <name evidence="1" type="ORF">GCM10023187_53150</name>
</gene>